<comment type="caution">
    <text evidence="2">The sequence shown here is derived from an EMBL/GenBank/DDBJ whole genome shotgun (WGS) entry which is preliminary data.</text>
</comment>
<evidence type="ECO:0000313" key="2">
    <source>
        <dbReference type="EMBL" id="EKV11760.1"/>
    </source>
</evidence>
<evidence type="ECO:0000256" key="1">
    <source>
        <dbReference type="SAM" id="MobiDB-lite"/>
    </source>
</evidence>
<feature type="compositionally biased region" description="Polar residues" evidence="1">
    <location>
        <begin position="1"/>
        <end position="12"/>
    </location>
</feature>
<feature type="region of interest" description="Disordered" evidence="1">
    <location>
        <begin position="85"/>
        <end position="126"/>
    </location>
</feature>
<dbReference type="HOGENOM" id="CLU_1722976_0_0_1"/>
<protein>
    <submittedName>
        <fullName evidence="2">Uncharacterized protein</fullName>
    </submittedName>
</protein>
<dbReference type="RefSeq" id="XP_014534492.2">
    <property type="nucleotide sequence ID" value="XM_014679006.2"/>
</dbReference>
<dbReference type="Proteomes" id="UP000009886">
    <property type="component" value="Unassembled WGS sequence"/>
</dbReference>
<dbReference type="AlphaFoldDB" id="K9FPZ4"/>
<feature type="region of interest" description="Disordered" evidence="1">
    <location>
        <begin position="1"/>
        <end position="33"/>
    </location>
</feature>
<dbReference type="OrthoDB" id="4187177at2759"/>
<name>K9FPZ4_PEND1</name>
<dbReference type="VEuPathDB" id="FungiDB:PDIP_54990"/>
<gene>
    <name evidence="2" type="ORF">PDIP_54990</name>
</gene>
<dbReference type="KEGG" id="pdp:PDIP_54990"/>
<sequence>MALEPSSPSHQSLMPPDSPMEGSATPQATAKDPKHLFGVLKKVLFDLTNRNPPNTPVFQDHSQPGPDIVQLKQLLEKVIRKRHYSAEPPVANEPSEPAQSCFSRNEQAENAQAADEIDLETPIYTTPDDFKSFEKWASKSQ</sequence>
<evidence type="ECO:0000313" key="3">
    <source>
        <dbReference type="Proteomes" id="UP000009886"/>
    </source>
</evidence>
<reference evidence="3" key="1">
    <citation type="journal article" date="2012" name="BMC Genomics">
        <title>Genome sequence of the necrotrophic fungus Penicillium digitatum, the main postharvest pathogen of citrus.</title>
        <authorList>
            <person name="Marcet-Houben M."/>
            <person name="Ballester A.-R."/>
            <person name="de la Fuente B."/>
            <person name="Harries E."/>
            <person name="Marcos J.F."/>
            <person name="Gonzalez-Candelas L."/>
            <person name="Gabaldon T."/>
        </authorList>
    </citation>
    <scope>NUCLEOTIDE SEQUENCE [LARGE SCALE GENOMIC DNA]</scope>
    <source>
        <strain evidence="3">Pd1 / CECT 20795</strain>
    </source>
</reference>
<dbReference type="EMBL" id="AKCU01000370">
    <property type="protein sequence ID" value="EKV11760.1"/>
    <property type="molecule type" value="Genomic_DNA"/>
</dbReference>
<proteinExistence type="predicted"/>
<accession>K9FPZ4</accession>
<dbReference type="GeneID" id="26233815"/>
<organism evidence="2 3">
    <name type="scientific">Penicillium digitatum (strain Pd1 / CECT 20795)</name>
    <name type="common">Green mold</name>
    <dbReference type="NCBI Taxonomy" id="1170230"/>
    <lineage>
        <taxon>Eukaryota</taxon>
        <taxon>Fungi</taxon>
        <taxon>Dikarya</taxon>
        <taxon>Ascomycota</taxon>
        <taxon>Pezizomycotina</taxon>
        <taxon>Eurotiomycetes</taxon>
        <taxon>Eurotiomycetidae</taxon>
        <taxon>Eurotiales</taxon>
        <taxon>Aspergillaceae</taxon>
        <taxon>Penicillium</taxon>
    </lineage>
</organism>